<reference evidence="6 7" key="1">
    <citation type="submission" date="2016-07" db="EMBL/GenBank/DDBJ databases">
        <title>Complete genome sequence of Bradyrhizobium icense LMTR 13T, a potential inoculant strain isolated from lima bean (Phaseolus lunatus) in Peru.</title>
        <authorList>
            <person name="Ormeno-Orrillo E."/>
            <person name="Duran D."/>
            <person name="Rogel M.A."/>
            <person name="Rey L."/>
            <person name="Imperial J."/>
            <person name="Ruiz-Argueso T."/>
            <person name="Martinez-Romero E."/>
        </authorList>
    </citation>
    <scope>NUCLEOTIDE SEQUENCE [LARGE SCALE GENOMIC DNA]</scope>
    <source>
        <strain evidence="6 7">LMTR 13</strain>
    </source>
</reference>
<proteinExistence type="predicted"/>
<feature type="domain" description="Cytochrome c" evidence="5">
    <location>
        <begin position="55"/>
        <end position="146"/>
    </location>
</feature>
<evidence type="ECO:0000313" key="7">
    <source>
        <dbReference type="Proteomes" id="UP000092839"/>
    </source>
</evidence>
<dbReference type="GO" id="GO:0020037">
    <property type="term" value="F:heme binding"/>
    <property type="evidence" value="ECO:0007669"/>
    <property type="project" value="InterPro"/>
</dbReference>
<evidence type="ECO:0000256" key="1">
    <source>
        <dbReference type="ARBA" id="ARBA00022617"/>
    </source>
</evidence>
<evidence type="ECO:0000256" key="3">
    <source>
        <dbReference type="ARBA" id="ARBA00023004"/>
    </source>
</evidence>
<keyword evidence="1 4" id="KW-0349">Heme</keyword>
<evidence type="ECO:0000313" key="6">
    <source>
        <dbReference type="EMBL" id="ANW00898.1"/>
    </source>
</evidence>
<gene>
    <name evidence="6" type="ORF">LMTR13_12670</name>
</gene>
<keyword evidence="7" id="KW-1185">Reference proteome</keyword>
<dbReference type="Gene3D" id="1.10.760.10">
    <property type="entry name" value="Cytochrome c-like domain"/>
    <property type="match status" value="1"/>
</dbReference>
<dbReference type="SUPFAM" id="SSF46626">
    <property type="entry name" value="Cytochrome c"/>
    <property type="match status" value="1"/>
</dbReference>
<dbReference type="GO" id="GO:0046872">
    <property type="term" value="F:metal ion binding"/>
    <property type="evidence" value="ECO:0007669"/>
    <property type="project" value="UniProtKB-KW"/>
</dbReference>
<dbReference type="AlphaFoldDB" id="A0A1B1UDR4"/>
<keyword evidence="2 4" id="KW-0479">Metal-binding</keyword>
<evidence type="ECO:0000256" key="4">
    <source>
        <dbReference type="PROSITE-ProRule" id="PRU00433"/>
    </source>
</evidence>
<sequence>MNWPDDCIPGENRPAHRAYCAAVAGIAAALVLSGCSDGYQPVEQYRAEARRIVNGDAKIGRDLIAEVGCGVCHAIPGIPGAVGIVGPPLNTFARRTYIAGIVPNEPRTLVTWVRNAPSLVPQTAMPQLPISHQDATHITAYLYTLTK</sequence>
<protein>
    <recommendedName>
        <fullName evidence="5">Cytochrome c domain-containing protein</fullName>
    </recommendedName>
</protein>
<evidence type="ECO:0000259" key="5">
    <source>
        <dbReference type="PROSITE" id="PS51007"/>
    </source>
</evidence>
<dbReference type="InterPro" id="IPR009056">
    <property type="entry name" value="Cyt_c-like_dom"/>
</dbReference>
<dbReference type="PROSITE" id="PS51007">
    <property type="entry name" value="CYTC"/>
    <property type="match status" value="1"/>
</dbReference>
<name>A0A1B1UDR4_9BRAD</name>
<keyword evidence="3 4" id="KW-0408">Iron</keyword>
<dbReference type="EMBL" id="CP016428">
    <property type="protein sequence ID" value="ANW00898.1"/>
    <property type="molecule type" value="Genomic_DNA"/>
</dbReference>
<dbReference type="KEGG" id="bic:LMTR13_12670"/>
<dbReference type="STRING" id="1274631.LMTR13_12670"/>
<accession>A0A1B1UDR4</accession>
<dbReference type="InterPro" id="IPR036909">
    <property type="entry name" value="Cyt_c-like_dom_sf"/>
</dbReference>
<dbReference type="Proteomes" id="UP000092839">
    <property type="component" value="Chromosome"/>
</dbReference>
<organism evidence="6 7">
    <name type="scientific">Bradyrhizobium icense</name>
    <dbReference type="NCBI Taxonomy" id="1274631"/>
    <lineage>
        <taxon>Bacteria</taxon>
        <taxon>Pseudomonadati</taxon>
        <taxon>Pseudomonadota</taxon>
        <taxon>Alphaproteobacteria</taxon>
        <taxon>Hyphomicrobiales</taxon>
        <taxon>Nitrobacteraceae</taxon>
        <taxon>Bradyrhizobium</taxon>
    </lineage>
</organism>
<dbReference type="RefSeq" id="WP_065728169.1">
    <property type="nucleotide sequence ID" value="NZ_CP016428.1"/>
</dbReference>
<dbReference type="GO" id="GO:0009055">
    <property type="term" value="F:electron transfer activity"/>
    <property type="evidence" value="ECO:0007669"/>
    <property type="project" value="InterPro"/>
</dbReference>
<evidence type="ECO:0000256" key="2">
    <source>
        <dbReference type="ARBA" id="ARBA00022723"/>
    </source>
</evidence>